<feature type="compositionally biased region" description="Low complexity" evidence="1">
    <location>
        <begin position="1"/>
        <end position="14"/>
    </location>
</feature>
<feature type="transmembrane region" description="Helical" evidence="2">
    <location>
        <begin position="196"/>
        <end position="213"/>
    </location>
</feature>
<dbReference type="InterPro" id="IPR056918">
    <property type="entry name" value="8xMP"/>
</dbReference>
<name>A0ABT2AHG3_9BURK</name>
<evidence type="ECO:0000256" key="1">
    <source>
        <dbReference type="SAM" id="MobiDB-lite"/>
    </source>
</evidence>
<dbReference type="RefSeq" id="WP_258826692.1">
    <property type="nucleotide sequence ID" value="NZ_JANUHA010000002.1"/>
</dbReference>
<keyword evidence="4" id="KW-1185">Reference proteome</keyword>
<evidence type="ECO:0008006" key="5">
    <source>
        <dbReference type="Google" id="ProtNLM"/>
    </source>
</evidence>
<organism evidence="3 4">
    <name type="scientific">Massilia agri</name>
    <dbReference type="NCBI Taxonomy" id="1886785"/>
    <lineage>
        <taxon>Bacteria</taxon>
        <taxon>Pseudomonadati</taxon>
        <taxon>Pseudomonadota</taxon>
        <taxon>Betaproteobacteria</taxon>
        <taxon>Burkholderiales</taxon>
        <taxon>Oxalobacteraceae</taxon>
        <taxon>Telluria group</taxon>
        <taxon>Massilia</taxon>
    </lineage>
</organism>
<keyword evidence="2" id="KW-0812">Transmembrane</keyword>
<evidence type="ECO:0000256" key="2">
    <source>
        <dbReference type="SAM" id="Phobius"/>
    </source>
</evidence>
<keyword evidence="2" id="KW-0472">Membrane</keyword>
<dbReference type="Pfam" id="PF24838">
    <property type="entry name" value="8xMP"/>
    <property type="match status" value="1"/>
</dbReference>
<accession>A0ABT2AHG3</accession>
<dbReference type="EMBL" id="JANUHA010000002">
    <property type="protein sequence ID" value="MCS0595641.1"/>
    <property type="molecule type" value="Genomic_DNA"/>
</dbReference>
<proteinExistence type="predicted"/>
<keyword evidence="2" id="KW-1133">Transmembrane helix</keyword>
<sequence length="247" mass="27354">MATSSNPNPSSTSTRPEEADSPVGTLTKAYDFAQRQREFEISQLTQRNNFFMIFQGVLIAGIVQSQGTAAPIITFAVCLVGLITSLLQVGMAAGSKFWQVRWERAAKTTEIWLLEELKDYKRVSNFLTADGDFLTADEKRRLADVNLTAARSTDKIEYDAGAITEANKVEISQGATTWRRWLENQLILSKFSVSRIPIWAAITLSLFWLYLLVPTISINGKTVGPLPGYFNLGVAPLKVEPSTRNGT</sequence>
<feature type="transmembrane region" description="Helical" evidence="2">
    <location>
        <begin position="72"/>
        <end position="94"/>
    </location>
</feature>
<evidence type="ECO:0000313" key="3">
    <source>
        <dbReference type="EMBL" id="MCS0595641.1"/>
    </source>
</evidence>
<evidence type="ECO:0000313" key="4">
    <source>
        <dbReference type="Proteomes" id="UP001206572"/>
    </source>
</evidence>
<feature type="region of interest" description="Disordered" evidence="1">
    <location>
        <begin position="1"/>
        <end position="22"/>
    </location>
</feature>
<dbReference type="Proteomes" id="UP001206572">
    <property type="component" value="Unassembled WGS sequence"/>
</dbReference>
<feature type="transmembrane region" description="Helical" evidence="2">
    <location>
        <begin position="49"/>
        <end position="66"/>
    </location>
</feature>
<protein>
    <recommendedName>
        <fullName evidence="5">DUF4231 domain-containing protein</fullName>
    </recommendedName>
</protein>
<comment type="caution">
    <text evidence="3">The sequence shown here is derived from an EMBL/GenBank/DDBJ whole genome shotgun (WGS) entry which is preliminary data.</text>
</comment>
<gene>
    <name evidence="3" type="ORF">NX780_04705</name>
</gene>
<reference evidence="3 4" key="1">
    <citation type="submission" date="2022-08" db="EMBL/GenBank/DDBJ databases">
        <title>Reclassification of Massilia species as members of the genera Telluria, Duganella, Pseudoduganella, Mokoshia gen. nov. and Zemynaea gen. nov. using orthogonal and non-orthogonal genome-based approaches.</title>
        <authorList>
            <person name="Bowman J.P."/>
        </authorList>
    </citation>
    <scope>NUCLEOTIDE SEQUENCE [LARGE SCALE GENOMIC DNA]</scope>
    <source>
        <strain evidence="3 4">JCM 31661</strain>
    </source>
</reference>